<dbReference type="RefSeq" id="WP_367768172.1">
    <property type="nucleotide sequence ID" value="NZ_JBFNXR010000016.1"/>
</dbReference>
<reference evidence="1 2" key="1">
    <citation type="submission" date="2024-06" db="EMBL/GenBank/DDBJ databases">
        <title>Novosphingobium rhizovicinus M1R2S20.</title>
        <authorList>
            <person name="Sun J.-Q."/>
        </authorList>
    </citation>
    <scope>NUCLEOTIDE SEQUENCE [LARGE SCALE GENOMIC DNA]</scope>
    <source>
        <strain evidence="1 2">M1R2S20</strain>
    </source>
</reference>
<evidence type="ECO:0000313" key="2">
    <source>
        <dbReference type="Proteomes" id="UP001556118"/>
    </source>
</evidence>
<dbReference type="Proteomes" id="UP001556118">
    <property type="component" value="Unassembled WGS sequence"/>
</dbReference>
<sequence length="43" mass="5059">MADPAAGSVDENRLSVERHRHMAIRLNRVWLVITHIDQKLPRR</sequence>
<protein>
    <submittedName>
        <fullName evidence="1">Uncharacterized protein</fullName>
    </submittedName>
</protein>
<keyword evidence="2" id="KW-1185">Reference proteome</keyword>
<evidence type="ECO:0000313" key="1">
    <source>
        <dbReference type="EMBL" id="MEW9853818.1"/>
    </source>
</evidence>
<dbReference type="EMBL" id="JBFNXR010000016">
    <property type="protein sequence ID" value="MEW9853818.1"/>
    <property type="molecule type" value="Genomic_DNA"/>
</dbReference>
<name>A0ABV3R6V2_9SPHN</name>
<accession>A0ABV3R6V2</accession>
<proteinExistence type="predicted"/>
<comment type="caution">
    <text evidence="1">The sequence shown here is derived from an EMBL/GenBank/DDBJ whole genome shotgun (WGS) entry which is preliminary data.</text>
</comment>
<organism evidence="1 2">
    <name type="scientific">Novosphingobium rhizovicinum</name>
    <dbReference type="NCBI Taxonomy" id="3228928"/>
    <lineage>
        <taxon>Bacteria</taxon>
        <taxon>Pseudomonadati</taxon>
        <taxon>Pseudomonadota</taxon>
        <taxon>Alphaproteobacteria</taxon>
        <taxon>Sphingomonadales</taxon>
        <taxon>Sphingomonadaceae</taxon>
        <taxon>Novosphingobium</taxon>
    </lineage>
</organism>
<gene>
    <name evidence="1" type="ORF">ABUH87_01270</name>
</gene>